<feature type="binding site" evidence="8">
    <location>
        <position position="74"/>
    </location>
    <ligand>
        <name>ATP</name>
        <dbReference type="ChEBI" id="CHEBI:30616"/>
    </ligand>
</feature>
<feature type="binding site" evidence="8">
    <location>
        <position position="233"/>
    </location>
    <ligand>
        <name>Mg(2+)</name>
        <dbReference type="ChEBI" id="CHEBI:18420"/>
    </ligand>
</feature>
<dbReference type="PANTHER" id="PTHR32057">
    <property type="entry name" value="PROTEIN ADENYLYLTRANSFERASE SELO, MITOCHONDRIAL"/>
    <property type="match status" value="1"/>
</dbReference>
<dbReference type="RefSeq" id="WP_035115045.1">
    <property type="nucleotide sequence ID" value="NZ_CP047046.1"/>
</dbReference>
<dbReference type="GO" id="GO:0000287">
    <property type="term" value="F:magnesium ion binding"/>
    <property type="evidence" value="ECO:0007669"/>
    <property type="project" value="UniProtKB-UniRule"/>
</dbReference>
<gene>
    <name evidence="8" type="primary">ydiU</name>
    <name evidence="8" type="synonym">selO</name>
    <name evidence="10" type="ORF">MA47_07935</name>
</gene>
<comment type="caution">
    <text evidence="10">The sequence shown here is derived from an EMBL/GenBank/DDBJ whole genome shotgun (WGS) entry which is preliminary data.</text>
</comment>
<dbReference type="HAMAP" id="MF_00692">
    <property type="entry name" value="SelO"/>
    <property type="match status" value="1"/>
</dbReference>
<evidence type="ECO:0000256" key="4">
    <source>
        <dbReference type="ARBA" id="ARBA00022723"/>
    </source>
</evidence>
<feature type="binding site" evidence="8">
    <location>
        <position position="242"/>
    </location>
    <ligand>
        <name>Mg(2+)</name>
        <dbReference type="ChEBI" id="CHEBI:18420"/>
    </ligand>
</feature>
<name>A0A0A2DNF6_9CORY</name>
<keyword evidence="4 8" id="KW-0479">Metal-binding</keyword>
<comment type="catalytic activity">
    <reaction evidence="8">
        <text>L-tyrosyl-[protein] + UTP = O-(5'-uridylyl)-L-tyrosyl-[protein] + diphosphate</text>
        <dbReference type="Rhea" id="RHEA:83887"/>
        <dbReference type="Rhea" id="RHEA-COMP:10136"/>
        <dbReference type="Rhea" id="RHEA-COMP:20238"/>
        <dbReference type="ChEBI" id="CHEBI:33019"/>
        <dbReference type="ChEBI" id="CHEBI:46398"/>
        <dbReference type="ChEBI" id="CHEBI:46858"/>
        <dbReference type="ChEBI" id="CHEBI:90602"/>
    </reaction>
</comment>
<feature type="binding site" evidence="8">
    <location>
        <position position="242"/>
    </location>
    <ligand>
        <name>ATP</name>
        <dbReference type="ChEBI" id="CHEBI:30616"/>
    </ligand>
</feature>
<comment type="similarity">
    <text evidence="1 8">Belongs to the SELO family.</text>
</comment>
<evidence type="ECO:0000256" key="3">
    <source>
        <dbReference type="ARBA" id="ARBA00022695"/>
    </source>
</evidence>
<reference evidence="10 11" key="1">
    <citation type="submission" date="2014-10" db="EMBL/GenBank/DDBJ databases">
        <title>Whole Genome sequence of Corynebacterium auriscanis strain CIP 106629.</title>
        <authorList>
            <person name="Hassan S.S."/>
            <person name="Jamal S.B."/>
            <person name="Tiwari S."/>
            <person name="Oliveira L.D.C."/>
            <person name="Souza F."/>
            <person name="Mariano D.C."/>
            <person name="Almeida S."/>
            <person name="Dorella F."/>
            <person name="Pereira F."/>
            <person name="Carvalho A."/>
            <person name="Leal C.A."/>
            <person name="Soares S.D.C."/>
            <person name="Figueiredo H.C."/>
            <person name="Silva A."/>
            <person name="Azevedo V.A."/>
        </authorList>
    </citation>
    <scope>NUCLEOTIDE SEQUENCE [LARGE SCALE GENOMIC DNA]</scope>
    <source>
        <strain evidence="10 11">CIP 106629</strain>
    </source>
</reference>
<comment type="cofactor">
    <cofactor evidence="8">
        <name>Mg(2+)</name>
        <dbReference type="ChEBI" id="CHEBI:18420"/>
    </cofactor>
    <cofactor evidence="8">
        <name>Mn(2+)</name>
        <dbReference type="ChEBI" id="CHEBI:29035"/>
    </cofactor>
</comment>
<comment type="catalytic activity">
    <reaction evidence="8">
        <text>L-seryl-[protein] + UTP = O-(5'-uridylyl)-L-seryl-[protein] + diphosphate</text>
        <dbReference type="Rhea" id="RHEA:64604"/>
        <dbReference type="Rhea" id="RHEA-COMP:9863"/>
        <dbReference type="Rhea" id="RHEA-COMP:16635"/>
        <dbReference type="ChEBI" id="CHEBI:29999"/>
        <dbReference type="ChEBI" id="CHEBI:33019"/>
        <dbReference type="ChEBI" id="CHEBI:46398"/>
        <dbReference type="ChEBI" id="CHEBI:156051"/>
    </reaction>
</comment>
<comment type="catalytic activity">
    <reaction evidence="8">
        <text>L-tyrosyl-[protein] + ATP = O-(5'-adenylyl)-L-tyrosyl-[protein] + diphosphate</text>
        <dbReference type="Rhea" id="RHEA:54288"/>
        <dbReference type="Rhea" id="RHEA-COMP:10136"/>
        <dbReference type="Rhea" id="RHEA-COMP:13846"/>
        <dbReference type="ChEBI" id="CHEBI:30616"/>
        <dbReference type="ChEBI" id="CHEBI:33019"/>
        <dbReference type="ChEBI" id="CHEBI:46858"/>
        <dbReference type="ChEBI" id="CHEBI:83624"/>
        <dbReference type="EC" id="2.7.7.108"/>
    </reaction>
</comment>
<feature type="region of interest" description="Disordered" evidence="9">
    <location>
        <begin position="382"/>
        <end position="409"/>
    </location>
</feature>
<evidence type="ECO:0000256" key="9">
    <source>
        <dbReference type="SAM" id="MobiDB-lite"/>
    </source>
</evidence>
<keyword evidence="8" id="KW-0464">Manganese</keyword>
<organism evidence="10 11">
    <name type="scientific">Corynebacterium auriscanis</name>
    <dbReference type="NCBI Taxonomy" id="99807"/>
    <lineage>
        <taxon>Bacteria</taxon>
        <taxon>Bacillati</taxon>
        <taxon>Actinomycetota</taxon>
        <taxon>Actinomycetes</taxon>
        <taxon>Mycobacteriales</taxon>
        <taxon>Corynebacteriaceae</taxon>
        <taxon>Corynebacterium</taxon>
    </lineage>
</organism>
<accession>A0A0A2DNF6</accession>
<dbReference type="GeneID" id="300553010"/>
<evidence type="ECO:0000256" key="5">
    <source>
        <dbReference type="ARBA" id="ARBA00022741"/>
    </source>
</evidence>
<dbReference type="GO" id="GO:0030145">
    <property type="term" value="F:manganese ion binding"/>
    <property type="evidence" value="ECO:0007669"/>
    <property type="project" value="UniProtKB-UniRule"/>
</dbReference>
<dbReference type="EC" id="2.7.7.108" evidence="8"/>
<feature type="binding site" evidence="8">
    <location>
        <position position="162"/>
    </location>
    <ligand>
        <name>ATP</name>
        <dbReference type="ChEBI" id="CHEBI:30616"/>
    </ligand>
</feature>
<keyword evidence="5 8" id="KW-0547">Nucleotide-binding</keyword>
<dbReference type="Proteomes" id="UP000030145">
    <property type="component" value="Unassembled WGS sequence"/>
</dbReference>
<feature type="binding site" evidence="8">
    <location>
        <position position="104"/>
    </location>
    <ligand>
        <name>ATP</name>
        <dbReference type="ChEBI" id="CHEBI:30616"/>
    </ligand>
</feature>
<dbReference type="InterPro" id="IPR003846">
    <property type="entry name" value="SelO"/>
</dbReference>
<feature type="binding site" evidence="8">
    <location>
        <position position="72"/>
    </location>
    <ligand>
        <name>ATP</name>
        <dbReference type="ChEBI" id="CHEBI:30616"/>
    </ligand>
</feature>
<dbReference type="GO" id="GO:0070733">
    <property type="term" value="F:AMPylase activity"/>
    <property type="evidence" value="ECO:0007669"/>
    <property type="project" value="UniProtKB-EC"/>
</dbReference>
<feature type="binding site" evidence="8">
    <location>
        <position position="75"/>
    </location>
    <ligand>
        <name>ATP</name>
        <dbReference type="ChEBI" id="CHEBI:30616"/>
    </ligand>
</feature>
<sequence>MQHFPTTPFPTALPELSQPWRSASFPDATLAIANDDPWALVAERDWDFAGGMEGWATAYSGHQFGHFNPVLGDGRALLLGETADGREVQLKGSGPTPFSRGGDGLGTLGSMVREFVVSEVMHAAGIPTTRIAAVFRTGEEIARNGRREPGGIAVRVATSHIRVGTFQFARLLDEHRGEHAVLPALAQYTLQRIVGAPGGRDAEILRHAVQTQAALVAKWMRVGFVHGVMNTDNMSLAGETIDYGPCAFVDTFDPTAKFSSIDTAGRYAFGQQPSIAMWNLARLAEALCGTSLDVEVDEANAIVQTFPDLYHDALTQEFGGPLPPDGVDLRRWWRENAAERSTEDAPCNPPRIPRNYEIENAVEAATHGDVNVAAELVASVKEKATDDQKWQDPGPPEEGTGPYVTYCGT</sequence>
<keyword evidence="7 8" id="KW-0460">Magnesium</keyword>
<evidence type="ECO:0000313" key="11">
    <source>
        <dbReference type="Proteomes" id="UP000030145"/>
    </source>
</evidence>
<evidence type="ECO:0000313" key="10">
    <source>
        <dbReference type="EMBL" id="KGM18401.1"/>
    </source>
</evidence>
<evidence type="ECO:0000256" key="8">
    <source>
        <dbReference type="HAMAP-Rule" id="MF_00692"/>
    </source>
</evidence>
<dbReference type="GO" id="GO:0005524">
    <property type="term" value="F:ATP binding"/>
    <property type="evidence" value="ECO:0007669"/>
    <property type="project" value="UniProtKB-UniRule"/>
</dbReference>
<feature type="binding site" evidence="8">
    <location>
        <position position="155"/>
    </location>
    <ligand>
        <name>ATP</name>
        <dbReference type="ChEBI" id="CHEBI:30616"/>
    </ligand>
</feature>
<comment type="function">
    <text evidence="8">Nucleotidyltransferase involved in the post-translational modification of proteins. It can catalyze the addition of adenosine monophosphate (AMP) or uridine monophosphate (UMP) to a protein, resulting in modifications known as AMPylation and UMPylation.</text>
</comment>
<feature type="active site" description="Proton acceptor" evidence="8">
    <location>
        <position position="232"/>
    </location>
</feature>
<evidence type="ECO:0000256" key="2">
    <source>
        <dbReference type="ARBA" id="ARBA00022679"/>
    </source>
</evidence>
<evidence type="ECO:0000256" key="7">
    <source>
        <dbReference type="ARBA" id="ARBA00022842"/>
    </source>
</evidence>
<dbReference type="AlphaFoldDB" id="A0A0A2DNF6"/>
<comment type="catalytic activity">
    <reaction evidence="8">
        <text>L-seryl-[protein] + ATP = 3-O-(5'-adenylyl)-L-seryl-[protein] + diphosphate</text>
        <dbReference type="Rhea" id="RHEA:58120"/>
        <dbReference type="Rhea" id="RHEA-COMP:9863"/>
        <dbReference type="Rhea" id="RHEA-COMP:15073"/>
        <dbReference type="ChEBI" id="CHEBI:29999"/>
        <dbReference type="ChEBI" id="CHEBI:30616"/>
        <dbReference type="ChEBI" id="CHEBI:33019"/>
        <dbReference type="ChEBI" id="CHEBI:142516"/>
        <dbReference type="EC" id="2.7.7.108"/>
    </reaction>
</comment>
<comment type="catalytic activity">
    <reaction evidence="8">
        <text>L-histidyl-[protein] + UTP = N(tele)-(5'-uridylyl)-L-histidyl-[protein] + diphosphate</text>
        <dbReference type="Rhea" id="RHEA:83891"/>
        <dbReference type="Rhea" id="RHEA-COMP:9745"/>
        <dbReference type="Rhea" id="RHEA-COMP:20239"/>
        <dbReference type="ChEBI" id="CHEBI:29979"/>
        <dbReference type="ChEBI" id="CHEBI:33019"/>
        <dbReference type="ChEBI" id="CHEBI:46398"/>
        <dbReference type="ChEBI" id="CHEBI:233474"/>
    </reaction>
</comment>
<dbReference type="PANTHER" id="PTHR32057:SF14">
    <property type="entry name" value="PROTEIN ADENYLYLTRANSFERASE SELO, MITOCHONDRIAL"/>
    <property type="match status" value="1"/>
</dbReference>
<evidence type="ECO:0000256" key="1">
    <source>
        <dbReference type="ARBA" id="ARBA00009747"/>
    </source>
</evidence>
<comment type="catalytic activity">
    <reaction evidence="8">
        <text>L-threonyl-[protein] + ATP = 3-O-(5'-adenylyl)-L-threonyl-[protein] + diphosphate</text>
        <dbReference type="Rhea" id="RHEA:54292"/>
        <dbReference type="Rhea" id="RHEA-COMP:11060"/>
        <dbReference type="Rhea" id="RHEA-COMP:13847"/>
        <dbReference type="ChEBI" id="CHEBI:30013"/>
        <dbReference type="ChEBI" id="CHEBI:30616"/>
        <dbReference type="ChEBI" id="CHEBI:33019"/>
        <dbReference type="ChEBI" id="CHEBI:138113"/>
        <dbReference type="EC" id="2.7.7.108"/>
    </reaction>
</comment>
<dbReference type="EC" id="2.7.7.-" evidence="8"/>
<dbReference type="EMBL" id="JRVJ01000014">
    <property type="protein sequence ID" value="KGM18401.1"/>
    <property type="molecule type" value="Genomic_DNA"/>
</dbReference>
<feature type="binding site" evidence="8">
    <location>
        <position position="91"/>
    </location>
    <ligand>
        <name>ATP</name>
        <dbReference type="ChEBI" id="CHEBI:30616"/>
    </ligand>
</feature>
<keyword evidence="2 8" id="KW-0808">Transferase</keyword>
<protein>
    <recommendedName>
        <fullName evidence="8">Protein nucleotidyltransferase YdiU</fullName>
        <ecNumber evidence="8">2.7.7.-</ecNumber>
    </recommendedName>
    <alternativeName>
        <fullName evidence="8">Protein adenylyltransferase YdiU</fullName>
        <ecNumber evidence="8">2.7.7.108</ecNumber>
    </alternativeName>
    <alternativeName>
        <fullName evidence="8">Protein uridylyltransferase YdiU</fullName>
        <ecNumber evidence="8">2.7.7.-</ecNumber>
    </alternativeName>
</protein>
<keyword evidence="3 8" id="KW-0548">Nucleotidyltransferase</keyword>
<evidence type="ECO:0000256" key="6">
    <source>
        <dbReference type="ARBA" id="ARBA00022840"/>
    </source>
</evidence>
<keyword evidence="11" id="KW-1185">Reference proteome</keyword>
<dbReference type="Pfam" id="PF02696">
    <property type="entry name" value="SelO"/>
    <property type="match status" value="1"/>
</dbReference>
<keyword evidence="6 8" id="KW-0067">ATP-binding</keyword>
<feature type="binding site" evidence="8">
    <location>
        <position position="103"/>
    </location>
    <ligand>
        <name>ATP</name>
        <dbReference type="ChEBI" id="CHEBI:30616"/>
    </ligand>
</feature>
<proteinExistence type="inferred from homology"/>